<protein>
    <submittedName>
        <fullName evidence="2">ATPase activator of MinC</fullName>
    </submittedName>
</protein>
<evidence type="ECO:0000313" key="3">
    <source>
        <dbReference type="Proteomes" id="UP000249134"/>
    </source>
</evidence>
<name>A0A2X4YYG8_LEDLE</name>
<gene>
    <name evidence="2" type="primary">minD_1</name>
    <name evidence="2" type="ORF">NCTC4824_00865</name>
</gene>
<sequence>MRSSTALVITDDESLLMGIRQILTEHNIEINESEEWEGPYLGEENISYFIIDESILETANDIRIPQTSALIGLVRKRSFESARQWMKLGAKEIIIVPDEIEQLNAALQKNTPHLLGQDHDSADDYLAFEGAGKVRAFYSAKGGTGKTLIASMVSQNLQIQCNKSVILIDLNVQFGGVEVVFGIEPQRSYIDLLPVIEELSVSHVHNVAVKEENTGIHVLLSPSNPEQTEMVTDQLITRIIRTCRNYFDEVVLDLPSGFTSITFTALNEATHIYYLLNPDSLSVRSLKHTINQFRRYQIGNRDNLFLIINRKNIKSELTEKNIEHLTDLPIAGSIRADFYGVQPYLNMGKPFYQKRNDKGASKTAQDVKTMVKKSIVKGG</sequence>
<keyword evidence="3" id="KW-1185">Reference proteome</keyword>
<accession>A0A2X4YYG8</accession>
<dbReference type="InterPro" id="IPR027417">
    <property type="entry name" value="P-loop_NTPase"/>
</dbReference>
<dbReference type="GO" id="GO:0016887">
    <property type="term" value="F:ATP hydrolysis activity"/>
    <property type="evidence" value="ECO:0007669"/>
    <property type="project" value="TreeGrafter"/>
</dbReference>
<dbReference type="GO" id="GO:0005524">
    <property type="term" value="F:ATP binding"/>
    <property type="evidence" value="ECO:0007669"/>
    <property type="project" value="TreeGrafter"/>
</dbReference>
<dbReference type="SUPFAM" id="SSF52540">
    <property type="entry name" value="P-loop containing nucleoside triphosphate hydrolases"/>
    <property type="match status" value="1"/>
</dbReference>
<dbReference type="SUPFAM" id="SSF52172">
    <property type="entry name" value="CheY-like"/>
    <property type="match status" value="1"/>
</dbReference>
<dbReference type="RefSeq" id="WP_066144973.1">
    <property type="nucleotide sequence ID" value="NZ_CBCSGM010000007.1"/>
</dbReference>
<reference evidence="2 3" key="1">
    <citation type="submission" date="2018-06" db="EMBL/GenBank/DDBJ databases">
        <authorList>
            <consortium name="Pathogen Informatics"/>
            <person name="Doyle S."/>
        </authorList>
    </citation>
    <scope>NUCLEOTIDE SEQUENCE [LARGE SCALE GENOMIC DNA]</scope>
    <source>
        <strain evidence="2 3">NCTC4824</strain>
    </source>
</reference>
<dbReference type="Gene3D" id="3.40.50.300">
    <property type="entry name" value="P-loop containing nucleotide triphosphate hydrolases"/>
    <property type="match status" value="1"/>
</dbReference>
<proteinExistence type="predicted"/>
<dbReference type="GO" id="GO:0005829">
    <property type="term" value="C:cytosol"/>
    <property type="evidence" value="ECO:0007669"/>
    <property type="project" value="TreeGrafter"/>
</dbReference>
<dbReference type="InterPro" id="IPR025669">
    <property type="entry name" value="AAA_dom"/>
</dbReference>
<dbReference type="GO" id="GO:0009898">
    <property type="term" value="C:cytoplasmic side of plasma membrane"/>
    <property type="evidence" value="ECO:0007669"/>
    <property type="project" value="TreeGrafter"/>
</dbReference>
<evidence type="ECO:0000313" key="2">
    <source>
        <dbReference type="EMBL" id="SQI53394.1"/>
    </source>
</evidence>
<dbReference type="Pfam" id="PF13614">
    <property type="entry name" value="AAA_31"/>
    <property type="match status" value="1"/>
</dbReference>
<organism evidence="2 3">
    <name type="scientific">Lederbergia lenta</name>
    <name type="common">Bacillus lentus</name>
    <dbReference type="NCBI Taxonomy" id="1467"/>
    <lineage>
        <taxon>Bacteria</taxon>
        <taxon>Bacillati</taxon>
        <taxon>Bacillota</taxon>
        <taxon>Bacilli</taxon>
        <taxon>Bacillales</taxon>
        <taxon>Bacillaceae</taxon>
        <taxon>Lederbergia</taxon>
    </lineage>
</organism>
<dbReference type="STRING" id="1348624.GCA_001591545_03393"/>
<dbReference type="PANTHER" id="PTHR43384:SF13">
    <property type="entry name" value="SLR0110 PROTEIN"/>
    <property type="match status" value="1"/>
</dbReference>
<feature type="domain" description="AAA" evidence="1">
    <location>
        <begin position="133"/>
        <end position="297"/>
    </location>
</feature>
<dbReference type="PANTHER" id="PTHR43384">
    <property type="entry name" value="SEPTUM SITE-DETERMINING PROTEIN MIND HOMOLOG, CHLOROPLASTIC-RELATED"/>
    <property type="match status" value="1"/>
</dbReference>
<dbReference type="AlphaFoldDB" id="A0A2X4YYG8"/>
<dbReference type="EMBL" id="LS483476">
    <property type="protein sequence ID" value="SQI53394.1"/>
    <property type="molecule type" value="Genomic_DNA"/>
</dbReference>
<dbReference type="Proteomes" id="UP000249134">
    <property type="component" value="Chromosome 1"/>
</dbReference>
<dbReference type="InterPro" id="IPR011006">
    <property type="entry name" value="CheY-like_superfamily"/>
</dbReference>
<dbReference type="GO" id="GO:0051782">
    <property type="term" value="P:negative regulation of cell division"/>
    <property type="evidence" value="ECO:0007669"/>
    <property type="project" value="TreeGrafter"/>
</dbReference>
<evidence type="ECO:0000259" key="1">
    <source>
        <dbReference type="Pfam" id="PF13614"/>
    </source>
</evidence>
<dbReference type="KEGG" id="blen:NCTC4824_00865"/>
<dbReference type="InterPro" id="IPR050625">
    <property type="entry name" value="ParA/MinD_ATPase"/>
</dbReference>